<reference evidence="4" key="1">
    <citation type="submission" date="2023-01" db="EMBL/GenBank/DDBJ databases">
        <title>Draft genome sequence of Nocardiopsis sp. LSu2-4 isolated from halophytes.</title>
        <authorList>
            <person name="Duangmal K."/>
            <person name="Chantavorakit T."/>
        </authorList>
    </citation>
    <scope>NUCLEOTIDE SEQUENCE</scope>
    <source>
        <strain evidence="4">LSu2-4</strain>
    </source>
</reference>
<evidence type="ECO:0000256" key="1">
    <source>
        <dbReference type="ARBA" id="ARBA00009129"/>
    </source>
</evidence>
<dbReference type="InterPro" id="IPR008462">
    <property type="entry name" value="CsbD"/>
</dbReference>
<evidence type="ECO:0000313" key="5">
    <source>
        <dbReference type="Proteomes" id="UP001165685"/>
    </source>
</evidence>
<dbReference type="SUPFAM" id="SSF69047">
    <property type="entry name" value="Hypothetical protein YjbJ"/>
    <property type="match status" value="1"/>
</dbReference>
<feature type="compositionally biased region" description="Basic and acidic residues" evidence="2">
    <location>
        <begin position="1"/>
        <end position="18"/>
    </location>
</feature>
<feature type="domain" description="CsbD-like" evidence="3">
    <location>
        <begin position="3"/>
        <end position="53"/>
    </location>
</feature>
<dbReference type="InterPro" id="IPR036629">
    <property type="entry name" value="YjbJ_sf"/>
</dbReference>
<dbReference type="Gene3D" id="1.10.1470.10">
    <property type="entry name" value="YjbJ"/>
    <property type="match status" value="1"/>
</dbReference>
<dbReference type="EMBL" id="JAQFWP010000005">
    <property type="protein sequence ID" value="MDA2803726.1"/>
    <property type="molecule type" value="Genomic_DNA"/>
</dbReference>
<evidence type="ECO:0000259" key="3">
    <source>
        <dbReference type="Pfam" id="PF05532"/>
    </source>
</evidence>
<accession>A0ABT4TGG4</accession>
<keyword evidence="5" id="KW-1185">Reference proteome</keyword>
<gene>
    <name evidence="4" type="ORF">O4U47_04320</name>
</gene>
<feature type="compositionally biased region" description="Basic and acidic residues" evidence="2">
    <location>
        <begin position="29"/>
        <end position="68"/>
    </location>
</feature>
<dbReference type="RefSeq" id="WP_270676208.1">
    <property type="nucleotide sequence ID" value="NZ_JAQFWP010000005.1"/>
</dbReference>
<comment type="caution">
    <text evidence="4">The sequence shown here is derived from an EMBL/GenBank/DDBJ whole genome shotgun (WGS) entry which is preliminary data.</text>
</comment>
<organism evidence="4 5">
    <name type="scientific">Nocardiopsis suaedae</name>
    <dbReference type="NCBI Taxonomy" id="3018444"/>
    <lineage>
        <taxon>Bacteria</taxon>
        <taxon>Bacillati</taxon>
        <taxon>Actinomycetota</taxon>
        <taxon>Actinomycetes</taxon>
        <taxon>Streptosporangiales</taxon>
        <taxon>Nocardiopsidaceae</taxon>
        <taxon>Nocardiopsis</taxon>
    </lineage>
</organism>
<name>A0ABT4TGG4_9ACTN</name>
<feature type="region of interest" description="Disordered" evidence="2">
    <location>
        <begin position="1"/>
        <end position="68"/>
    </location>
</feature>
<dbReference type="Proteomes" id="UP001165685">
    <property type="component" value="Unassembled WGS sequence"/>
</dbReference>
<sequence>MGAEEKWDDAVGKAKEGLGKVTGDEGTEAEGKADQAKAGFKEAAEKAADEAKEKAGEAADKIKDVFKR</sequence>
<protein>
    <submittedName>
        <fullName evidence="4">CsbD family protein</fullName>
    </submittedName>
</protein>
<dbReference type="Pfam" id="PF05532">
    <property type="entry name" value="CsbD"/>
    <property type="match status" value="1"/>
</dbReference>
<comment type="similarity">
    <text evidence="1">Belongs to the UPF0337 (CsbD) family.</text>
</comment>
<evidence type="ECO:0000256" key="2">
    <source>
        <dbReference type="SAM" id="MobiDB-lite"/>
    </source>
</evidence>
<evidence type="ECO:0000313" key="4">
    <source>
        <dbReference type="EMBL" id="MDA2803726.1"/>
    </source>
</evidence>
<proteinExistence type="inferred from homology"/>